<feature type="non-terminal residue" evidence="1">
    <location>
        <position position="67"/>
    </location>
</feature>
<gene>
    <name evidence="1" type="ORF">FNK824_LOCUS39069</name>
</gene>
<protein>
    <submittedName>
        <fullName evidence="1">Uncharacterized protein</fullName>
    </submittedName>
</protein>
<dbReference type="Proteomes" id="UP000663874">
    <property type="component" value="Unassembled WGS sequence"/>
</dbReference>
<comment type="caution">
    <text evidence="1">The sequence shown here is derived from an EMBL/GenBank/DDBJ whole genome shotgun (WGS) entry which is preliminary data.</text>
</comment>
<name>A0A820FCP7_9BILA</name>
<dbReference type="AlphaFoldDB" id="A0A820FCP7"/>
<reference evidence="1" key="1">
    <citation type="submission" date="2021-02" db="EMBL/GenBank/DDBJ databases">
        <authorList>
            <person name="Nowell W R."/>
        </authorList>
    </citation>
    <scope>NUCLEOTIDE SEQUENCE</scope>
</reference>
<dbReference type="EMBL" id="CAJOBE010024130">
    <property type="protein sequence ID" value="CAF4260962.1"/>
    <property type="molecule type" value="Genomic_DNA"/>
</dbReference>
<organism evidence="1 2">
    <name type="scientific">Rotaria sordida</name>
    <dbReference type="NCBI Taxonomy" id="392033"/>
    <lineage>
        <taxon>Eukaryota</taxon>
        <taxon>Metazoa</taxon>
        <taxon>Spiralia</taxon>
        <taxon>Gnathifera</taxon>
        <taxon>Rotifera</taxon>
        <taxon>Eurotatoria</taxon>
        <taxon>Bdelloidea</taxon>
        <taxon>Philodinida</taxon>
        <taxon>Philodinidae</taxon>
        <taxon>Rotaria</taxon>
    </lineage>
</organism>
<evidence type="ECO:0000313" key="2">
    <source>
        <dbReference type="Proteomes" id="UP000663874"/>
    </source>
</evidence>
<proteinExistence type="predicted"/>
<evidence type="ECO:0000313" key="1">
    <source>
        <dbReference type="EMBL" id="CAF4260962.1"/>
    </source>
</evidence>
<sequence length="67" mass="7564">MAVKQTQGTPKEAERQRLFARERIAARAAVFTTEQAERERTCAQERSAARRAALTLEEIETTTRANS</sequence>
<accession>A0A820FCP7</accession>